<sequence>MPDAYAITFRFKSDSTYSERLESLEELIKAESPGKWWRETTSFYLFRSSKSAADLISHFYLKSKFDATKDIMGVINLSRKDHAHKGTFTDADWESILSNR</sequence>
<protein>
    <recommendedName>
        <fullName evidence="3">Antibiotic biosynthesis monooxygenase</fullName>
    </recommendedName>
</protein>
<organism evidence="1 2">
    <name type="scientific">Hyphobacterium vulgare</name>
    <dbReference type="NCBI Taxonomy" id="1736751"/>
    <lineage>
        <taxon>Bacteria</taxon>
        <taxon>Pseudomonadati</taxon>
        <taxon>Pseudomonadota</taxon>
        <taxon>Alphaproteobacteria</taxon>
        <taxon>Maricaulales</taxon>
        <taxon>Maricaulaceae</taxon>
        <taxon>Hyphobacterium</taxon>
    </lineage>
</organism>
<dbReference type="EMBL" id="JBHRSV010000015">
    <property type="protein sequence ID" value="MFC2926060.1"/>
    <property type="molecule type" value="Genomic_DNA"/>
</dbReference>
<accession>A0ABV6ZX44</accession>
<evidence type="ECO:0008006" key="3">
    <source>
        <dbReference type="Google" id="ProtNLM"/>
    </source>
</evidence>
<dbReference type="Proteomes" id="UP001595379">
    <property type="component" value="Unassembled WGS sequence"/>
</dbReference>
<keyword evidence="2" id="KW-1185">Reference proteome</keyword>
<name>A0ABV6ZX44_9PROT</name>
<proteinExistence type="predicted"/>
<reference evidence="2" key="1">
    <citation type="journal article" date="2019" name="Int. J. Syst. Evol. Microbiol.">
        <title>The Global Catalogue of Microorganisms (GCM) 10K type strain sequencing project: providing services to taxonomists for standard genome sequencing and annotation.</title>
        <authorList>
            <consortium name="The Broad Institute Genomics Platform"/>
            <consortium name="The Broad Institute Genome Sequencing Center for Infectious Disease"/>
            <person name="Wu L."/>
            <person name="Ma J."/>
        </authorList>
    </citation>
    <scope>NUCLEOTIDE SEQUENCE [LARGE SCALE GENOMIC DNA]</scope>
    <source>
        <strain evidence="2">KCTC 52487</strain>
    </source>
</reference>
<comment type="caution">
    <text evidence="1">The sequence shown here is derived from an EMBL/GenBank/DDBJ whole genome shotgun (WGS) entry which is preliminary data.</text>
</comment>
<gene>
    <name evidence="1" type="ORF">ACFOOR_08070</name>
</gene>
<dbReference type="RefSeq" id="WP_343165589.1">
    <property type="nucleotide sequence ID" value="NZ_JBHRSV010000015.1"/>
</dbReference>
<evidence type="ECO:0000313" key="1">
    <source>
        <dbReference type="EMBL" id="MFC2926060.1"/>
    </source>
</evidence>
<evidence type="ECO:0000313" key="2">
    <source>
        <dbReference type="Proteomes" id="UP001595379"/>
    </source>
</evidence>